<dbReference type="AlphaFoldDB" id="A0A284VQP1"/>
<reference evidence="2" key="1">
    <citation type="submission" date="2017-06" db="EMBL/GenBank/DDBJ databases">
        <authorList>
            <person name="Cremers G."/>
        </authorList>
    </citation>
    <scope>NUCLEOTIDE SEQUENCE [LARGE SCALE GENOMIC DNA]</scope>
</reference>
<proteinExistence type="predicted"/>
<gene>
    <name evidence="1" type="ORF">MNV_410011</name>
</gene>
<protein>
    <submittedName>
        <fullName evidence="1">Uncharacterized protein</fullName>
    </submittedName>
</protein>
<dbReference type="Proteomes" id="UP000218615">
    <property type="component" value="Unassembled WGS sequence"/>
</dbReference>
<name>A0A284VQP1_9EURY</name>
<keyword evidence="2" id="KW-1185">Reference proteome</keyword>
<dbReference type="OrthoDB" id="146591at2157"/>
<evidence type="ECO:0000313" key="1">
    <source>
        <dbReference type="EMBL" id="SNQ61604.1"/>
    </source>
</evidence>
<accession>A0A284VQP1</accession>
<evidence type="ECO:0000313" key="2">
    <source>
        <dbReference type="Proteomes" id="UP000218615"/>
    </source>
</evidence>
<dbReference type="RefSeq" id="WP_096206270.1">
    <property type="nucleotide sequence ID" value="NZ_FZMP01000187.1"/>
</dbReference>
<sequence length="74" mass="8032">MALSDQVVKILAEDMGPSALPFLERQCKHHLNKDMGALTGSDIEGLAEWIRVSAKLTLGDDVANKLKAKVMALK</sequence>
<organism evidence="1 2">
    <name type="scientific">Candidatus Methanoperedens nitratireducens</name>
    <dbReference type="NCBI Taxonomy" id="1392998"/>
    <lineage>
        <taxon>Archaea</taxon>
        <taxon>Methanobacteriati</taxon>
        <taxon>Methanobacteriota</taxon>
        <taxon>Stenosarchaea group</taxon>
        <taxon>Methanomicrobia</taxon>
        <taxon>Methanosarcinales</taxon>
        <taxon>ANME-2 cluster</taxon>
        <taxon>Candidatus Methanoperedentaceae</taxon>
        <taxon>Candidatus Methanoperedens</taxon>
    </lineage>
</organism>
<dbReference type="EMBL" id="FZMP01000187">
    <property type="protein sequence ID" value="SNQ61604.1"/>
    <property type="molecule type" value="Genomic_DNA"/>
</dbReference>